<dbReference type="RefSeq" id="WP_305929786.1">
    <property type="nucleotide sequence ID" value="NZ_JAVAIL010000002.1"/>
</dbReference>
<organism evidence="2 3">
    <name type="scientific">Qipengyuania benthica</name>
    <dbReference type="NCBI Taxonomy" id="3067651"/>
    <lineage>
        <taxon>Bacteria</taxon>
        <taxon>Pseudomonadati</taxon>
        <taxon>Pseudomonadota</taxon>
        <taxon>Alphaproteobacteria</taxon>
        <taxon>Sphingomonadales</taxon>
        <taxon>Erythrobacteraceae</taxon>
        <taxon>Qipengyuania</taxon>
    </lineage>
</organism>
<evidence type="ECO:0000313" key="3">
    <source>
        <dbReference type="Proteomes" id="UP001235664"/>
    </source>
</evidence>
<dbReference type="EMBL" id="JAVAIL010000002">
    <property type="protein sequence ID" value="MDP4539669.1"/>
    <property type="molecule type" value="Genomic_DNA"/>
</dbReference>
<protein>
    <submittedName>
        <fullName evidence="2">Uncharacterized protein</fullName>
    </submittedName>
</protein>
<reference evidence="2 3" key="1">
    <citation type="submission" date="2023-08" db="EMBL/GenBank/DDBJ databases">
        <title>genomic of DY56.</title>
        <authorList>
            <person name="Wang Y."/>
        </authorList>
    </citation>
    <scope>NUCLEOTIDE SEQUENCE [LARGE SCALE GENOMIC DNA]</scope>
    <source>
        <strain evidence="2 3">DY56-A-20</strain>
    </source>
</reference>
<feature type="region of interest" description="Disordered" evidence="1">
    <location>
        <begin position="1"/>
        <end position="56"/>
    </location>
</feature>
<sequence>MADNDPTKPTPNKEKFKPQNVQDPQQSGKDRGKPGDTGGMDIEQGSSGVTKETPSR</sequence>
<accession>A0ABT9H8M0</accession>
<dbReference type="Proteomes" id="UP001235664">
    <property type="component" value="Unassembled WGS sequence"/>
</dbReference>
<keyword evidence="3" id="KW-1185">Reference proteome</keyword>
<comment type="caution">
    <text evidence="2">The sequence shown here is derived from an EMBL/GenBank/DDBJ whole genome shotgun (WGS) entry which is preliminary data.</text>
</comment>
<evidence type="ECO:0000313" key="2">
    <source>
        <dbReference type="EMBL" id="MDP4539669.1"/>
    </source>
</evidence>
<gene>
    <name evidence="2" type="ORF">Q9K01_08555</name>
</gene>
<proteinExistence type="predicted"/>
<evidence type="ECO:0000256" key="1">
    <source>
        <dbReference type="SAM" id="MobiDB-lite"/>
    </source>
</evidence>
<name>A0ABT9H8M0_9SPHN</name>
<feature type="compositionally biased region" description="Polar residues" evidence="1">
    <location>
        <begin position="44"/>
        <end position="56"/>
    </location>
</feature>